<dbReference type="RefSeq" id="XP_018261378.1">
    <property type="nucleotide sequence ID" value="XM_018409106.1"/>
</dbReference>
<feature type="coiled-coil region" evidence="1">
    <location>
        <begin position="50"/>
        <end position="98"/>
    </location>
</feature>
<evidence type="ECO:0000313" key="4">
    <source>
        <dbReference type="EMBL" id="WWC63194.1"/>
    </source>
</evidence>
<feature type="compositionally biased region" description="Basic and acidic residues" evidence="2">
    <location>
        <begin position="244"/>
        <end position="254"/>
    </location>
</feature>
<keyword evidence="5" id="KW-1185">Reference proteome</keyword>
<feature type="region of interest" description="Disordered" evidence="2">
    <location>
        <begin position="1"/>
        <end position="43"/>
    </location>
</feature>
<dbReference type="EMBL" id="CP144536">
    <property type="protein sequence ID" value="WWC63194.1"/>
    <property type="molecule type" value="Genomic_DNA"/>
</dbReference>
<protein>
    <submittedName>
        <fullName evidence="3">Uncharacterized protein</fullName>
    </submittedName>
</protein>
<feature type="compositionally biased region" description="Basic and acidic residues" evidence="2">
    <location>
        <begin position="262"/>
        <end position="289"/>
    </location>
</feature>
<feature type="compositionally biased region" description="Polar residues" evidence="2">
    <location>
        <begin position="23"/>
        <end position="34"/>
    </location>
</feature>
<feature type="coiled-coil region" evidence="1">
    <location>
        <begin position="161"/>
        <end position="219"/>
    </location>
</feature>
<evidence type="ECO:0000256" key="1">
    <source>
        <dbReference type="SAM" id="Coils"/>
    </source>
</evidence>
<gene>
    <name evidence="3" type="ORF">I303_05816</name>
    <name evidence="4" type="ORF">I303_105794</name>
</gene>
<reference evidence="4" key="2">
    <citation type="submission" date="2013-07" db="EMBL/GenBank/DDBJ databases">
        <authorList>
            <consortium name="The Broad Institute Genome Sequencing Platform"/>
            <person name="Cuomo C."/>
            <person name="Litvintseva A."/>
            <person name="Chen Y."/>
            <person name="Heitman J."/>
            <person name="Sun S."/>
            <person name="Springer D."/>
            <person name="Dromer F."/>
            <person name="Young S.K."/>
            <person name="Zeng Q."/>
            <person name="Gargeya S."/>
            <person name="Fitzgerald M."/>
            <person name="Abouelleil A."/>
            <person name="Alvarado L."/>
            <person name="Berlin A.M."/>
            <person name="Chapman S.B."/>
            <person name="Dewar J."/>
            <person name="Goldberg J."/>
            <person name="Griggs A."/>
            <person name="Gujja S."/>
            <person name="Hansen M."/>
            <person name="Howarth C."/>
            <person name="Imamovic A."/>
            <person name="Larimer J."/>
            <person name="McCowan C."/>
            <person name="Murphy C."/>
            <person name="Pearson M."/>
            <person name="Priest M."/>
            <person name="Roberts A."/>
            <person name="Saif S."/>
            <person name="Shea T."/>
            <person name="Sykes S."/>
            <person name="Wortman J."/>
            <person name="Nusbaum C."/>
            <person name="Birren B."/>
        </authorList>
    </citation>
    <scope>NUCLEOTIDE SEQUENCE</scope>
    <source>
        <strain evidence="4">CBS 10117</strain>
    </source>
</reference>
<evidence type="ECO:0000313" key="5">
    <source>
        <dbReference type="Proteomes" id="UP000078595"/>
    </source>
</evidence>
<dbReference type="OrthoDB" id="2564918at2759"/>
<feature type="region of interest" description="Disordered" evidence="2">
    <location>
        <begin position="244"/>
        <end position="321"/>
    </location>
</feature>
<reference evidence="4" key="3">
    <citation type="submission" date="2024-02" db="EMBL/GenBank/DDBJ databases">
        <title>Comparative genomics of Cryptococcus and Kwoniella reveals pathogenesis evolution and contrasting modes of karyotype evolution via chromosome fusion or intercentromeric recombination.</title>
        <authorList>
            <person name="Coelho M.A."/>
            <person name="David-Palma M."/>
            <person name="Shea T."/>
            <person name="Bowers K."/>
            <person name="McGinley-Smith S."/>
            <person name="Mohammad A.W."/>
            <person name="Gnirke A."/>
            <person name="Yurkov A.M."/>
            <person name="Nowrousian M."/>
            <person name="Sun S."/>
            <person name="Cuomo C.A."/>
            <person name="Heitman J."/>
        </authorList>
    </citation>
    <scope>NUCLEOTIDE SEQUENCE</scope>
    <source>
        <strain evidence="4">CBS 10117</strain>
    </source>
</reference>
<dbReference type="GeneID" id="28969515"/>
<evidence type="ECO:0000313" key="3">
    <source>
        <dbReference type="EMBL" id="OBR83536.1"/>
    </source>
</evidence>
<name>A0A1A6A0G9_9TREE</name>
<reference evidence="3" key="1">
    <citation type="submission" date="2013-07" db="EMBL/GenBank/DDBJ databases">
        <title>The Genome Sequence of Cryptococcus dejecticola CBS10117.</title>
        <authorList>
            <consortium name="The Broad Institute Genome Sequencing Platform"/>
            <person name="Cuomo C."/>
            <person name="Litvintseva A."/>
            <person name="Chen Y."/>
            <person name="Heitman J."/>
            <person name="Sun S."/>
            <person name="Springer D."/>
            <person name="Dromer F."/>
            <person name="Young S.K."/>
            <person name="Zeng Q."/>
            <person name="Gargeya S."/>
            <person name="Fitzgerald M."/>
            <person name="Abouelleil A."/>
            <person name="Alvarado L."/>
            <person name="Berlin A.M."/>
            <person name="Chapman S.B."/>
            <person name="Dewar J."/>
            <person name="Goldberg J."/>
            <person name="Griggs A."/>
            <person name="Gujja S."/>
            <person name="Hansen M."/>
            <person name="Howarth C."/>
            <person name="Imamovic A."/>
            <person name="Larimer J."/>
            <person name="McCowan C."/>
            <person name="Murphy C."/>
            <person name="Pearson M."/>
            <person name="Priest M."/>
            <person name="Roberts A."/>
            <person name="Saif S."/>
            <person name="Shea T."/>
            <person name="Sykes S."/>
            <person name="Wortman J."/>
            <person name="Nusbaum C."/>
            <person name="Birren B."/>
        </authorList>
    </citation>
    <scope>NUCLEOTIDE SEQUENCE [LARGE SCALE GENOMIC DNA]</scope>
    <source>
        <strain evidence="3">CBS 10117</strain>
    </source>
</reference>
<keyword evidence="1" id="KW-0175">Coiled coil</keyword>
<feature type="compositionally biased region" description="Low complexity" evidence="2">
    <location>
        <begin position="1"/>
        <end position="13"/>
    </location>
</feature>
<evidence type="ECO:0000256" key="2">
    <source>
        <dbReference type="SAM" id="MobiDB-lite"/>
    </source>
</evidence>
<dbReference type="KEGG" id="kdj:28969515"/>
<organism evidence="3">
    <name type="scientific">Kwoniella dejecticola CBS 10117</name>
    <dbReference type="NCBI Taxonomy" id="1296121"/>
    <lineage>
        <taxon>Eukaryota</taxon>
        <taxon>Fungi</taxon>
        <taxon>Dikarya</taxon>
        <taxon>Basidiomycota</taxon>
        <taxon>Agaricomycotina</taxon>
        <taxon>Tremellomycetes</taxon>
        <taxon>Tremellales</taxon>
        <taxon>Cryptococcaceae</taxon>
        <taxon>Kwoniella</taxon>
    </lineage>
</organism>
<proteinExistence type="predicted"/>
<accession>A0A1A6A0G9</accession>
<sequence>MTSSPTASQSSWSVVEAEDARSIASSSTSTLDPPSQSPIEPPALLGIDENNILRSRISDLERNNAILEDQLREHRYITWNQSDEIVELREKINELEDDKKYIAAGFDPGQKENQREIAKMKIRIGQEGDKARNEMLAAYQKHLKSLGDDVQPTKKDLAESNVILSNQAKRIEELVDQLKEATEQIHHKETLIDELTYIAQSLETEHAKLSHELKEMGMDQKKLDGYKTSIVNVKKRYKRRLAQREKGLKVDSKTNKANVVQEDDKADSGLGDPSKEADDKVQSLKKENDESIQFVDQVKLENEQITGNGAGIADGRREDLN</sequence>
<dbReference type="Proteomes" id="UP000078595">
    <property type="component" value="Chromosome 7"/>
</dbReference>
<dbReference type="VEuPathDB" id="FungiDB:I303_05816"/>
<dbReference type="EMBL" id="KI894033">
    <property type="protein sequence ID" value="OBR83536.1"/>
    <property type="molecule type" value="Genomic_DNA"/>
</dbReference>
<dbReference type="AlphaFoldDB" id="A0A1A6A0G9"/>